<name>A0A0W8FGN3_9ZZZZ</name>
<dbReference type="EMBL" id="LNQE01001233">
    <property type="protein sequence ID" value="KUG20039.1"/>
    <property type="molecule type" value="Genomic_DNA"/>
</dbReference>
<reference evidence="1" key="1">
    <citation type="journal article" date="2015" name="Proc. Natl. Acad. Sci. U.S.A.">
        <title>Networks of energetic and metabolic interactions define dynamics in microbial communities.</title>
        <authorList>
            <person name="Embree M."/>
            <person name="Liu J.K."/>
            <person name="Al-Bassam M.M."/>
            <person name="Zengler K."/>
        </authorList>
    </citation>
    <scope>NUCLEOTIDE SEQUENCE</scope>
</reference>
<comment type="caution">
    <text evidence="1">The sequence shown here is derived from an EMBL/GenBank/DDBJ whole genome shotgun (WGS) entry which is preliminary data.</text>
</comment>
<gene>
    <name evidence="1" type="ORF">ASZ90_010241</name>
</gene>
<proteinExistence type="predicted"/>
<accession>A0A0W8FGN3</accession>
<evidence type="ECO:0000313" key="1">
    <source>
        <dbReference type="EMBL" id="KUG20039.1"/>
    </source>
</evidence>
<organism evidence="1">
    <name type="scientific">hydrocarbon metagenome</name>
    <dbReference type="NCBI Taxonomy" id="938273"/>
    <lineage>
        <taxon>unclassified sequences</taxon>
        <taxon>metagenomes</taxon>
        <taxon>ecological metagenomes</taxon>
    </lineage>
</organism>
<dbReference type="AlphaFoldDB" id="A0A0W8FGN3"/>
<sequence>MACVLEYIYISGVLYDSILTFTLRMCRYGAKSAAGSVRE</sequence>
<protein>
    <submittedName>
        <fullName evidence="1">Uncharacterized protein</fullName>
    </submittedName>
</protein>